<name>A0A431UTP7_9BACI</name>
<reference evidence="2 3" key="1">
    <citation type="submission" date="2018-12" db="EMBL/GenBank/DDBJ databases">
        <authorList>
            <person name="Yu L."/>
        </authorList>
    </citation>
    <scope>NUCLEOTIDE SEQUENCE [LARGE SCALE GENOMIC DNA]</scope>
    <source>
        <strain evidence="2 3">S5H2222</strain>
    </source>
</reference>
<keyword evidence="3" id="KW-1185">Reference proteome</keyword>
<evidence type="ECO:0000256" key="1">
    <source>
        <dbReference type="SAM" id="Coils"/>
    </source>
</evidence>
<evidence type="ECO:0000313" key="3">
    <source>
        <dbReference type="Proteomes" id="UP000276349"/>
    </source>
</evidence>
<dbReference type="RefSeq" id="WP_126294228.1">
    <property type="nucleotide sequence ID" value="NZ_RXNR01000022.1"/>
</dbReference>
<organism evidence="2 3">
    <name type="scientific">Lysinibacillus telephonicus</name>
    <dbReference type="NCBI Taxonomy" id="1714840"/>
    <lineage>
        <taxon>Bacteria</taxon>
        <taxon>Bacillati</taxon>
        <taxon>Bacillota</taxon>
        <taxon>Bacilli</taxon>
        <taxon>Bacillales</taxon>
        <taxon>Bacillaceae</taxon>
        <taxon>Lysinibacillus</taxon>
    </lineage>
</organism>
<evidence type="ECO:0000313" key="2">
    <source>
        <dbReference type="EMBL" id="RTQ93170.1"/>
    </source>
</evidence>
<accession>A0A431UTP7</accession>
<dbReference type="Proteomes" id="UP000276349">
    <property type="component" value="Unassembled WGS sequence"/>
</dbReference>
<protein>
    <submittedName>
        <fullName evidence="2">Uncharacterized protein</fullName>
    </submittedName>
</protein>
<sequence length="517" mass="59847">MKNLLLLLVLLFVLFGCNDNRKQEETLQFNQQFDEAIELMNQNEFQSAKGILTKLEETLSSSKESSKKHNDLLKNVQNELHNVEDLIAQNKQLATILLDIYENYGVVSPNHSYHELEYSTGVVYTELIDFNNDAKKELYILFKSNDYQTDEMEHRNQNGYIEEVWGASESDPSLLWDAFYTIDSSTASDLAVTLVKLKNNTTAIKHSSDMTRQGIEYSHNLFFTLQDKTISLTDEFYYALNNNFEEDNFFYGVNGDTVDQQTYEKAFDTYAGEEQPIIKSSIGTKEFAMDLSPISSLENVINTLTTDMGDFANGKEATMTPELEQAITDYSYFGNIDKRDTLTYESMIAYVILHNIVESDAPGEYGAGYTEQTVKNAVKEYFNVDLDPSSLDLPSEFDLENWNWMYYKDGIFQVAASDFYDDVVIRNIEKIVQVTDDLLFAKVNDLNFDYMNHSLNTNLDFDYNPYINKPIEQWPDHAQPYLKRELPTYLLLHQNNNRYQLYYHGNKVITSEEIEEF</sequence>
<feature type="coiled-coil region" evidence="1">
    <location>
        <begin position="66"/>
        <end position="93"/>
    </location>
</feature>
<keyword evidence="1" id="KW-0175">Coiled coil</keyword>
<proteinExistence type="predicted"/>
<comment type="caution">
    <text evidence="2">The sequence shown here is derived from an EMBL/GenBank/DDBJ whole genome shotgun (WGS) entry which is preliminary data.</text>
</comment>
<dbReference type="PROSITE" id="PS51257">
    <property type="entry name" value="PROKAR_LIPOPROTEIN"/>
    <property type="match status" value="1"/>
</dbReference>
<dbReference type="EMBL" id="RXNR01000022">
    <property type="protein sequence ID" value="RTQ93170.1"/>
    <property type="molecule type" value="Genomic_DNA"/>
</dbReference>
<dbReference type="AlphaFoldDB" id="A0A431UTP7"/>
<dbReference type="OrthoDB" id="2728756at2"/>
<gene>
    <name evidence="2" type="ORF">EKG35_09570</name>
</gene>